<proteinExistence type="predicted"/>
<dbReference type="STRING" id="342108.amb2422"/>
<dbReference type="EMBL" id="AP007255">
    <property type="protein sequence ID" value="BAE51226.1"/>
    <property type="molecule type" value="Genomic_DNA"/>
</dbReference>
<organism evidence="3 4">
    <name type="scientific">Paramagnetospirillum magneticum (strain ATCC 700264 / AMB-1)</name>
    <name type="common">Magnetospirillum magneticum</name>
    <dbReference type="NCBI Taxonomy" id="342108"/>
    <lineage>
        <taxon>Bacteria</taxon>
        <taxon>Pseudomonadati</taxon>
        <taxon>Pseudomonadota</taxon>
        <taxon>Alphaproteobacteria</taxon>
        <taxon>Rhodospirillales</taxon>
        <taxon>Magnetospirillaceae</taxon>
        <taxon>Paramagnetospirillum</taxon>
    </lineage>
</organism>
<name>Q2W4J9_PARM1</name>
<accession>Q2W4J9</accession>
<protein>
    <submittedName>
        <fullName evidence="3">Uncharacterized protein</fullName>
    </submittedName>
</protein>
<keyword evidence="4" id="KW-1185">Reference proteome</keyword>
<dbReference type="AlphaFoldDB" id="Q2W4J9"/>
<dbReference type="Proteomes" id="UP000007058">
    <property type="component" value="Chromosome"/>
</dbReference>
<reference evidence="3 4" key="1">
    <citation type="journal article" date="2005" name="DNA Res.">
        <title>Complete genome sequence of the facultative anaerobic magnetotactic bacterium Magnetospirillum sp. strain AMB-1.</title>
        <authorList>
            <person name="Matsunaga T."/>
            <person name="Okamura Y."/>
            <person name="Fukuda Y."/>
            <person name="Wahyudi A.T."/>
            <person name="Murase Y."/>
            <person name="Takeyama H."/>
        </authorList>
    </citation>
    <scope>NUCLEOTIDE SEQUENCE [LARGE SCALE GENOMIC DNA]</scope>
    <source>
        <strain evidence="4">ATCC 700264 / AMB-1</strain>
    </source>
</reference>
<dbReference type="HOGENOM" id="CLU_2753086_0_0_5"/>
<gene>
    <name evidence="3" type="ordered locus">amb2422</name>
</gene>
<evidence type="ECO:0000256" key="1">
    <source>
        <dbReference type="SAM" id="MobiDB-lite"/>
    </source>
</evidence>
<evidence type="ECO:0000313" key="3">
    <source>
        <dbReference type="EMBL" id="BAE51226.1"/>
    </source>
</evidence>
<evidence type="ECO:0000256" key="2">
    <source>
        <dbReference type="SAM" id="Phobius"/>
    </source>
</evidence>
<feature type="region of interest" description="Disordered" evidence="1">
    <location>
        <begin position="1"/>
        <end position="23"/>
    </location>
</feature>
<sequence>MATEEEYQAGPGWTPADGPPPARPTDLVTEDRYGSDGKGWFWIGTIAIPSAAAYFAIGSFLLIAWGLTRR</sequence>
<keyword evidence="2" id="KW-0472">Membrane</keyword>
<keyword evidence="2" id="KW-0812">Transmembrane</keyword>
<feature type="transmembrane region" description="Helical" evidence="2">
    <location>
        <begin position="40"/>
        <end position="67"/>
    </location>
</feature>
<keyword evidence="2" id="KW-1133">Transmembrane helix</keyword>
<evidence type="ECO:0000313" key="4">
    <source>
        <dbReference type="Proteomes" id="UP000007058"/>
    </source>
</evidence>
<dbReference type="KEGG" id="mag:amb2422"/>